<keyword evidence="1" id="KW-0812">Transmembrane</keyword>
<evidence type="ECO:0000259" key="2">
    <source>
        <dbReference type="Pfam" id="PF18803"/>
    </source>
</evidence>
<dbReference type="Pfam" id="PF18803">
    <property type="entry name" value="CxC2"/>
    <property type="match status" value="1"/>
</dbReference>
<proteinExistence type="predicted"/>
<dbReference type="PANTHER" id="PTHR33096">
    <property type="entry name" value="CXC2 DOMAIN-CONTAINING PROTEIN"/>
    <property type="match status" value="1"/>
</dbReference>
<dbReference type="Proteomes" id="UP001212997">
    <property type="component" value="Unassembled WGS sequence"/>
</dbReference>
<feature type="transmembrane region" description="Helical" evidence="1">
    <location>
        <begin position="389"/>
        <end position="407"/>
    </location>
</feature>
<name>A0AAD5UXQ2_9APHY</name>
<evidence type="ECO:0000313" key="3">
    <source>
        <dbReference type="EMBL" id="KAJ3479361.1"/>
    </source>
</evidence>
<dbReference type="Pfam" id="PF18758">
    <property type="entry name" value="KDZ"/>
    <property type="match status" value="1"/>
</dbReference>
<comment type="caution">
    <text evidence="3">The sequence shown here is derived from an EMBL/GenBank/DDBJ whole genome shotgun (WGS) entry which is preliminary data.</text>
</comment>
<dbReference type="InterPro" id="IPR040521">
    <property type="entry name" value="KDZ"/>
</dbReference>
<accession>A0AAD5UXQ2</accession>
<gene>
    <name evidence="3" type="ORF">NLI96_g9114</name>
</gene>
<dbReference type="EMBL" id="JANAWD010000444">
    <property type="protein sequence ID" value="KAJ3479361.1"/>
    <property type="molecule type" value="Genomic_DNA"/>
</dbReference>
<dbReference type="AlphaFoldDB" id="A0AAD5UXQ2"/>
<sequence>MGRKKTPKVNLRVHRPHNTQTTYINSRISMSKDYRRVRIQKGAGTTDTDPPPADEHQLEAEFPDLTDFPHDNIFHHQIAGIQIIAKPKRKRWESSRWDGTSFRRDSLFELGLTIQLRHRTGQMCPNQHPRKITVIHTNGFHKVKVSFCECNPKVPHRQQFLQNGWWPATPLDPKTVATFEVLRQFQYQNLQGNMTAYDFYHALEMQTDGRLSVQISERLASFMCMVREWRHCKQLKRAGKAHDPDGIDSTSNGELAIPCRLCPHPGKNLPDGWELETTKAFLYILFLYIDANFRLKCRSRESQKQDINLSPGWSYFVENKGYLEHVRKFANQEEISTCAGFQALHLANLKKKVGLCATGIGGVACRHELWRPNGLGDLQRGERYCNMDYILMASLVGTCILTVLASYDIACQFFINFLSRVLGLPSQLRNRVPSFKARVLKAHIVSHGVSCQSKYSFNWSEGVGRTDGEGIERLWAWLNKAAPSTKEMTPAGRWETLDDFCGYTNWRKTLNIGDTLLRKLIEALREADGHATEFAAFDKSIRDSNPNTVEQWEVTLEEWEKDRSKPCPYLSDKTDSLSVDDVRKILLERELKEVQSTPATTSKGLTSFITLGLDIETDQCILQAEIVEKTAMSTLDEADLTERRLSLRRKIERFREHQLTHMPSLAEHLDDGALDINTVDWEKCEQLPMYLPSSLTSELRTQTCSEQLISTESELRVAHLSEALDSLRLHLRSRVFANKFKIKNVTGQRSNTRSRQWQKTIDKKVLASKRRYRCSRTALYNLRGNGEWEKTYRELKDEDVRAFNERALTLTEIEERVAARRAAGIHEEEVLAAPLEDGIQLGEGRRHLSWIWLTQGCFDPKENDHALHVALRIEWARCKARALRWLEELELVSEEMRRAIEFCDYEESWWAGRIGLRTDVDAELGEGLKSYAHERVLAEREFKAKWEGQWSVVLSRAKAFLDNRDHPSTDADGISPDPLPAVEIDVPDPIERLNDM</sequence>
<protein>
    <recommendedName>
        <fullName evidence="2">CxC2-like cysteine cluster KDZ transposase-associated domain-containing protein</fullName>
    </recommendedName>
</protein>
<evidence type="ECO:0000313" key="4">
    <source>
        <dbReference type="Proteomes" id="UP001212997"/>
    </source>
</evidence>
<keyword evidence="1" id="KW-0472">Membrane</keyword>
<reference evidence="3" key="1">
    <citation type="submission" date="2022-07" db="EMBL/GenBank/DDBJ databases">
        <title>Genome Sequence of Physisporinus lineatus.</title>
        <authorList>
            <person name="Buettner E."/>
        </authorList>
    </citation>
    <scope>NUCLEOTIDE SEQUENCE</scope>
    <source>
        <strain evidence="3">VT162</strain>
    </source>
</reference>
<feature type="domain" description="CxC2-like cysteine cluster KDZ transposase-associated" evidence="2">
    <location>
        <begin position="108"/>
        <end position="208"/>
    </location>
</feature>
<keyword evidence="1" id="KW-1133">Transmembrane helix</keyword>
<keyword evidence="4" id="KW-1185">Reference proteome</keyword>
<evidence type="ECO:0000256" key="1">
    <source>
        <dbReference type="SAM" id="Phobius"/>
    </source>
</evidence>
<organism evidence="3 4">
    <name type="scientific">Meripilus lineatus</name>
    <dbReference type="NCBI Taxonomy" id="2056292"/>
    <lineage>
        <taxon>Eukaryota</taxon>
        <taxon>Fungi</taxon>
        <taxon>Dikarya</taxon>
        <taxon>Basidiomycota</taxon>
        <taxon>Agaricomycotina</taxon>
        <taxon>Agaricomycetes</taxon>
        <taxon>Polyporales</taxon>
        <taxon>Meripilaceae</taxon>
        <taxon>Meripilus</taxon>
    </lineage>
</organism>
<dbReference type="InterPro" id="IPR041457">
    <property type="entry name" value="CxC2_KDZ-assoc"/>
</dbReference>
<dbReference type="PANTHER" id="PTHR33096:SF1">
    <property type="entry name" value="CXC1-LIKE CYSTEINE CLUSTER ASSOCIATED WITH KDZ TRANSPOSASES DOMAIN-CONTAINING PROTEIN"/>
    <property type="match status" value="1"/>
</dbReference>